<dbReference type="AlphaFoldDB" id="A0A938BR28"/>
<dbReference type="EMBL" id="VGIR01000124">
    <property type="protein sequence ID" value="MBM3332726.1"/>
    <property type="molecule type" value="Genomic_DNA"/>
</dbReference>
<reference evidence="1" key="1">
    <citation type="submission" date="2019-03" db="EMBL/GenBank/DDBJ databases">
        <title>Lake Tanganyika Metagenome-Assembled Genomes (MAGs).</title>
        <authorList>
            <person name="Tran P."/>
        </authorList>
    </citation>
    <scope>NUCLEOTIDE SEQUENCE</scope>
    <source>
        <strain evidence="1">K_DeepCast_150m_m2_040</strain>
    </source>
</reference>
<name>A0A938BR28_UNCW3</name>
<protein>
    <submittedName>
        <fullName evidence="1">Uncharacterized protein</fullName>
    </submittedName>
</protein>
<accession>A0A938BR28</accession>
<sequence length="71" mass="7796">MPDSRPYLLALALEAAPLGAVRLARPGRRRSAYVATLRVEPDDYQPAGLIPTESGIDVLWQFCGSPRMADR</sequence>
<proteinExistence type="predicted"/>
<evidence type="ECO:0000313" key="2">
    <source>
        <dbReference type="Proteomes" id="UP000779900"/>
    </source>
</evidence>
<organism evidence="1 2">
    <name type="scientific">candidate division WOR-3 bacterium</name>
    <dbReference type="NCBI Taxonomy" id="2052148"/>
    <lineage>
        <taxon>Bacteria</taxon>
        <taxon>Bacteria division WOR-3</taxon>
    </lineage>
</organism>
<gene>
    <name evidence="1" type="ORF">FJY68_12920</name>
</gene>
<comment type="caution">
    <text evidence="1">The sequence shown here is derived from an EMBL/GenBank/DDBJ whole genome shotgun (WGS) entry which is preliminary data.</text>
</comment>
<dbReference type="Proteomes" id="UP000779900">
    <property type="component" value="Unassembled WGS sequence"/>
</dbReference>
<evidence type="ECO:0000313" key="1">
    <source>
        <dbReference type="EMBL" id="MBM3332726.1"/>
    </source>
</evidence>